<feature type="compositionally biased region" description="Basic residues" evidence="1">
    <location>
        <begin position="104"/>
        <end position="114"/>
    </location>
</feature>
<protein>
    <recommendedName>
        <fullName evidence="2">DUF6546 domain-containing protein</fullName>
    </recommendedName>
</protein>
<evidence type="ECO:0000259" key="2">
    <source>
        <dbReference type="Pfam" id="PF20183"/>
    </source>
</evidence>
<dbReference type="EMBL" id="LKEA01000017">
    <property type="protein sequence ID" value="ROW02405.1"/>
    <property type="molecule type" value="Genomic_DNA"/>
</dbReference>
<dbReference type="Pfam" id="PF20183">
    <property type="entry name" value="DUF6546"/>
    <property type="match status" value="1"/>
</dbReference>
<name>A0A423WG33_9PEZI</name>
<feature type="region of interest" description="Disordered" evidence="1">
    <location>
        <begin position="104"/>
        <end position="128"/>
    </location>
</feature>
<proteinExistence type="predicted"/>
<dbReference type="OrthoDB" id="3728558at2759"/>
<evidence type="ECO:0000313" key="4">
    <source>
        <dbReference type="Proteomes" id="UP000283895"/>
    </source>
</evidence>
<keyword evidence="4" id="KW-1185">Reference proteome</keyword>
<gene>
    <name evidence="3" type="ORF">VMCG_06077</name>
</gene>
<reference evidence="3 4" key="1">
    <citation type="submission" date="2015-09" db="EMBL/GenBank/DDBJ databases">
        <title>Host preference determinants of Valsa canker pathogens revealed by comparative genomics.</title>
        <authorList>
            <person name="Yin Z."/>
            <person name="Huang L."/>
        </authorList>
    </citation>
    <scope>NUCLEOTIDE SEQUENCE [LARGE SCALE GENOMIC DNA]</scope>
    <source>
        <strain evidence="3 4">03-1</strain>
    </source>
</reference>
<dbReference type="InterPro" id="IPR046676">
    <property type="entry name" value="DUF6546"/>
</dbReference>
<sequence>MEEMEHDNAMASGSIRQSSAPKTPPKAMIYWANLPLIVRDLILEELADKHDRDSPEDRKNRAAYAAVSLEWQEFFENRSFGKLVLHPMALDSFKGIIKRRQRKGPVTRGHHVGSRPRQNFACKAPPPAGSRMPRIKHIWLRIELQEYDCKICRAPEDLTESVTNNVIFTSAVWRLLDILSTWENCDSGHGQELTLELSAHSPSDSQHIFQDEIGLQDDYPYLADSRVQKEYIMRCHNNMTSNNNRLKDDFHKFKTGSSLAYPHQQQLEMNLMANRLIRPLDFDFSKTPIRRGQSKKRLPKVKMVTSLLIRRQYYRELCPSALGRLFTESLTGLRQIRHERWQLPWTIGQVLYDMEYGPTDAWNPSGLGTVLGSKLPSPLESLHIFEDFNIAIHGQKHVGKPRRSGIQVLKGLADSAPNIKHLSVSFLSDAMDCFEPPFGTFPSLESIALTSQGSLQRDPALLNQLLYKAAIAAMKMPKLQIMELWNCANGHADIIRYESTGTAESSACKLTWRSSWREKSTLKKRVIEAWEEVASTNASRELSVEKDPLPKGCYSEYGAILHHLKLRDSILHPISAMQED</sequence>
<evidence type="ECO:0000313" key="3">
    <source>
        <dbReference type="EMBL" id="ROW02405.1"/>
    </source>
</evidence>
<evidence type="ECO:0000256" key="1">
    <source>
        <dbReference type="SAM" id="MobiDB-lite"/>
    </source>
</evidence>
<dbReference type="Proteomes" id="UP000283895">
    <property type="component" value="Unassembled WGS sequence"/>
</dbReference>
<dbReference type="AlphaFoldDB" id="A0A423WG33"/>
<organism evidence="3 4">
    <name type="scientific">Cytospora schulzeri</name>
    <dbReference type="NCBI Taxonomy" id="448051"/>
    <lineage>
        <taxon>Eukaryota</taxon>
        <taxon>Fungi</taxon>
        <taxon>Dikarya</taxon>
        <taxon>Ascomycota</taxon>
        <taxon>Pezizomycotina</taxon>
        <taxon>Sordariomycetes</taxon>
        <taxon>Sordariomycetidae</taxon>
        <taxon>Diaporthales</taxon>
        <taxon>Cytosporaceae</taxon>
        <taxon>Cytospora</taxon>
    </lineage>
</organism>
<feature type="domain" description="DUF6546" evidence="2">
    <location>
        <begin position="375"/>
        <end position="572"/>
    </location>
</feature>
<feature type="region of interest" description="Disordered" evidence="1">
    <location>
        <begin position="1"/>
        <end position="23"/>
    </location>
</feature>
<accession>A0A423WG33</accession>
<comment type="caution">
    <text evidence="3">The sequence shown here is derived from an EMBL/GenBank/DDBJ whole genome shotgun (WGS) entry which is preliminary data.</text>
</comment>